<protein>
    <submittedName>
        <fullName evidence="2">Uncharacterized protein</fullName>
    </submittedName>
</protein>
<dbReference type="Proteomes" id="UP000887565">
    <property type="component" value="Unplaced"/>
</dbReference>
<accession>A0A915JWN3</accession>
<organism evidence="1 2">
    <name type="scientific">Romanomermis culicivorax</name>
    <name type="common">Nematode worm</name>
    <dbReference type="NCBI Taxonomy" id="13658"/>
    <lineage>
        <taxon>Eukaryota</taxon>
        <taxon>Metazoa</taxon>
        <taxon>Ecdysozoa</taxon>
        <taxon>Nematoda</taxon>
        <taxon>Enoplea</taxon>
        <taxon>Dorylaimia</taxon>
        <taxon>Mermithida</taxon>
        <taxon>Mermithoidea</taxon>
        <taxon>Mermithidae</taxon>
        <taxon>Romanomermis</taxon>
    </lineage>
</organism>
<name>A0A915JWN3_ROMCU</name>
<proteinExistence type="predicted"/>
<dbReference type="AlphaFoldDB" id="A0A915JWN3"/>
<dbReference type="WBParaSite" id="nRc.2.0.1.t30142-RA">
    <property type="protein sequence ID" value="nRc.2.0.1.t30142-RA"/>
    <property type="gene ID" value="nRc.2.0.1.g30142"/>
</dbReference>
<keyword evidence="1" id="KW-1185">Reference proteome</keyword>
<evidence type="ECO:0000313" key="2">
    <source>
        <dbReference type="WBParaSite" id="nRc.2.0.1.t30142-RA"/>
    </source>
</evidence>
<sequence length="78" mass="9017">MKLIVKKRVGNENSSMWNTEDQDTGSVKQKVCNRDKTQENNRLIESLVSLIHGIYLNHLRFLDAETQNALTYHTRNGT</sequence>
<evidence type="ECO:0000313" key="1">
    <source>
        <dbReference type="Proteomes" id="UP000887565"/>
    </source>
</evidence>
<reference evidence="2" key="1">
    <citation type="submission" date="2022-11" db="UniProtKB">
        <authorList>
            <consortium name="WormBaseParasite"/>
        </authorList>
    </citation>
    <scope>IDENTIFICATION</scope>
</reference>